<dbReference type="Gene3D" id="3.55.50.10">
    <property type="entry name" value="Baseplate protein-like domains"/>
    <property type="match status" value="1"/>
</dbReference>
<accession>A0A1E3AQJ9</accession>
<reference evidence="2 3" key="1">
    <citation type="submission" date="2016-07" db="EMBL/GenBank/DDBJ databases">
        <title>Characterization of isolates of Eisenbergiella tayi derived from blood cultures, using whole genome sequencing.</title>
        <authorList>
            <person name="Burdz T."/>
            <person name="Wiebe D."/>
            <person name="Huynh C."/>
            <person name="Bernard K."/>
        </authorList>
    </citation>
    <scope>NUCLEOTIDE SEQUENCE [LARGE SCALE GENOMIC DNA]</scope>
    <source>
        <strain evidence="2 3">NML 120489</strain>
    </source>
</reference>
<organism evidence="2 3">
    <name type="scientific">Eisenbergiella tayi</name>
    <dbReference type="NCBI Taxonomy" id="1432052"/>
    <lineage>
        <taxon>Bacteria</taxon>
        <taxon>Bacillati</taxon>
        <taxon>Bacillota</taxon>
        <taxon>Clostridia</taxon>
        <taxon>Lachnospirales</taxon>
        <taxon>Lachnospiraceae</taxon>
        <taxon>Eisenbergiella</taxon>
    </lineage>
</organism>
<gene>
    <name evidence="2" type="ORF">BEH84_03446</name>
</gene>
<evidence type="ECO:0000313" key="2">
    <source>
        <dbReference type="EMBL" id="ODM11017.1"/>
    </source>
</evidence>
<feature type="domain" description="Gp5/Type VI secretion system Vgr protein OB-fold" evidence="1">
    <location>
        <begin position="281"/>
        <end position="337"/>
    </location>
</feature>
<protein>
    <recommendedName>
        <fullName evidence="1">Gp5/Type VI secretion system Vgr protein OB-fold domain-containing protein</fullName>
    </recommendedName>
</protein>
<dbReference type="SUPFAM" id="SSF69279">
    <property type="entry name" value="Phage tail proteins"/>
    <property type="match status" value="1"/>
</dbReference>
<comment type="caution">
    <text evidence="2">The sequence shown here is derived from an EMBL/GenBank/DDBJ whole genome shotgun (WGS) entry which is preliminary data.</text>
</comment>
<dbReference type="RefSeq" id="WP_081330034.1">
    <property type="nucleotide sequence ID" value="NZ_JAYAZY010000013.1"/>
</dbReference>
<proteinExistence type="predicted"/>
<dbReference type="PATRIC" id="fig|1432052.3.peg.3823"/>
<dbReference type="Proteomes" id="UP000095003">
    <property type="component" value="Unassembled WGS sequence"/>
</dbReference>
<evidence type="ECO:0000313" key="3">
    <source>
        <dbReference type="Proteomes" id="UP000095003"/>
    </source>
</evidence>
<evidence type="ECO:0000259" key="1">
    <source>
        <dbReference type="Pfam" id="PF04717"/>
    </source>
</evidence>
<name>A0A1E3AQJ9_9FIRM</name>
<dbReference type="Pfam" id="PF04717">
    <property type="entry name" value="Phage_base_V"/>
    <property type="match status" value="1"/>
</dbReference>
<sequence length="446" mass="49961">MREQRVVLEPFGLSEILQCSGVVCANQHGFMMVKGYMKKEKEGEYLKLLGSSVWASVMVYDEWGKAGVLFTGVVTDGEISVENGLKTLKVKIKTGSFLMDLETHIRTFQSPGCTYDEIFASLGGSYQEYGYIMEAGNRKSINRFLCQYQETDWQFAKRLANLCHTVVYPNYIGSGEKLYFGRPMGTNRGGVTLTEYMIRQTKTGVAYEGTLREIYDIGDSVNFNGKNLYVIQRETFYNKGVLYHTYTFGTEKTEEEVENRHLSGVSLEGTVTGVKETSVTLTIHKDECSGAGRWFPYATVYSSPDGSGWYCMPEKGDRVRLYFPSEDADEAYVLNAMHFENGAGGQRTNPENKSIRNKQGKEILLKPDAILITNNRGMSLKLSDDDGISIISDKKIMFESKEAIEITSVSANIDLVSPQKISLKQGNTSMVLSDSMIMQGTKIRLN</sequence>
<dbReference type="InterPro" id="IPR006531">
    <property type="entry name" value="Gp5/Vgr_OB"/>
</dbReference>
<dbReference type="EMBL" id="MCGI01000003">
    <property type="protein sequence ID" value="ODM11017.1"/>
    <property type="molecule type" value="Genomic_DNA"/>
</dbReference>
<dbReference type="AlphaFoldDB" id="A0A1E3AQJ9"/>